<protein>
    <submittedName>
        <fullName evidence="1">Uncharacterized protein</fullName>
    </submittedName>
</protein>
<feature type="non-terminal residue" evidence="1">
    <location>
        <position position="47"/>
    </location>
</feature>
<dbReference type="EMBL" id="UINC01034975">
    <property type="protein sequence ID" value="SVB26636.1"/>
    <property type="molecule type" value="Genomic_DNA"/>
</dbReference>
<name>A0A382CKH1_9ZZZZ</name>
<dbReference type="AlphaFoldDB" id="A0A382CKH1"/>
<organism evidence="1">
    <name type="scientific">marine metagenome</name>
    <dbReference type="NCBI Taxonomy" id="408172"/>
    <lineage>
        <taxon>unclassified sequences</taxon>
        <taxon>metagenomes</taxon>
        <taxon>ecological metagenomes</taxon>
    </lineage>
</organism>
<proteinExistence type="predicted"/>
<feature type="non-terminal residue" evidence="1">
    <location>
        <position position="1"/>
    </location>
</feature>
<gene>
    <name evidence="1" type="ORF">METZ01_LOCUS179490</name>
</gene>
<accession>A0A382CKH1</accession>
<sequence length="47" mass="5539">SCDLGDNFSRRNQRVSNHLYARRQAIHRHADRIADSSWRMGRTRTAV</sequence>
<evidence type="ECO:0000313" key="1">
    <source>
        <dbReference type="EMBL" id="SVB26636.1"/>
    </source>
</evidence>
<reference evidence="1" key="1">
    <citation type="submission" date="2018-05" db="EMBL/GenBank/DDBJ databases">
        <authorList>
            <person name="Lanie J.A."/>
            <person name="Ng W.-L."/>
            <person name="Kazmierczak K.M."/>
            <person name="Andrzejewski T.M."/>
            <person name="Davidsen T.M."/>
            <person name="Wayne K.J."/>
            <person name="Tettelin H."/>
            <person name="Glass J.I."/>
            <person name="Rusch D."/>
            <person name="Podicherti R."/>
            <person name="Tsui H.-C.T."/>
            <person name="Winkler M.E."/>
        </authorList>
    </citation>
    <scope>NUCLEOTIDE SEQUENCE</scope>
</reference>